<evidence type="ECO:0000313" key="3">
    <source>
        <dbReference type="Proteomes" id="UP000053989"/>
    </source>
</evidence>
<evidence type="ECO:0000256" key="1">
    <source>
        <dbReference type="SAM" id="MobiDB-lite"/>
    </source>
</evidence>
<dbReference type="EMBL" id="KN822220">
    <property type="protein sequence ID" value="KIM52190.1"/>
    <property type="molecule type" value="Genomic_DNA"/>
</dbReference>
<dbReference type="Proteomes" id="UP000053989">
    <property type="component" value="Unassembled WGS sequence"/>
</dbReference>
<proteinExistence type="predicted"/>
<feature type="region of interest" description="Disordered" evidence="1">
    <location>
        <begin position="55"/>
        <end position="82"/>
    </location>
</feature>
<dbReference type="HOGENOM" id="CLU_1960873_0_0_1"/>
<gene>
    <name evidence="2" type="ORF">SCLCIDRAFT_32841</name>
</gene>
<accession>A0A0C3CUG5</accession>
<keyword evidence="3" id="KW-1185">Reference proteome</keyword>
<name>A0A0C3CUG5_9AGAM</name>
<reference evidence="2 3" key="1">
    <citation type="submission" date="2014-04" db="EMBL/GenBank/DDBJ databases">
        <authorList>
            <consortium name="DOE Joint Genome Institute"/>
            <person name="Kuo A."/>
            <person name="Kohler A."/>
            <person name="Nagy L.G."/>
            <person name="Floudas D."/>
            <person name="Copeland A."/>
            <person name="Barry K.W."/>
            <person name="Cichocki N."/>
            <person name="Veneault-Fourrey C."/>
            <person name="LaButti K."/>
            <person name="Lindquist E.A."/>
            <person name="Lipzen A."/>
            <person name="Lundell T."/>
            <person name="Morin E."/>
            <person name="Murat C."/>
            <person name="Sun H."/>
            <person name="Tunlid A."/>
            <person name="Henrissat B."/>
            <person name="Grigoriev I.V."/>
            <person name="Hibbett D.S."/>
            <person name="Martin F."/>
            <person name="Nordberg H.P."/>
            <person name="Cantor M.N."/>
            <person name="Hua S.X."/>
        </authorList>
    </citation>
    <scope>NUCLEOTIDE SEQUENCE [LARGE SCALE GENOMIC DNA]</scope>
    <source>
        <strain evidence="2 3">Foug A</strain>
    </source>
</reference>
<sequence length="128" mass="14232">MSKVPWKVKRSRCTIHGSGSSTCKSGSAGIYTFTPVKTRKGKTTYEEVLALAYYQASSSEEEDTPSRKKTKMPGGTSGTSNLVHECEPFTLEDYPWEYQEVTATRQTTKVSPFSLSPILVSYLMKDSK</sequence>
<evidence type="ECO:0000313" key="2">
    <source>
        <dbReference type="EMBL" id="KIM52190.1"/>
    </source>
</evidence>
<dbReference type="AlphaFoldDB" id="A0A0C3CUG5"/>
<protein>
    <submittedName>
        <fullName evidence="2">Uncharacterized protein</fullName>
    </submittedName>
</protein>
<organism evidence="2 3">
    <name type="scientific">Scleroderma citrinum Foug A</name>
    <dbReference type="NCBI Taxonomy" id="1036808"/>
    <lineage>
        <taxon>Eukaryota</taxon>
        <taxon>Fungi</taxon>
        <taxon>Dikarya</taxon>
        <taxon>Basidiomycota</taxon>
        <taxon>Agaricomycotina</taxon>
        <taxon>Agaricomycetes</taxon>
        <taxon>Agaricomycetidae</taxon>
        <taxon>Boletales</taxon>
        <taxon>Sclerodermatineae</taxon>
        <taxon>Sclerodermataceae</taxon>
        <taxon>Scleroderma</taxon>
    </lineage>
</organism>
<reference evidence="3" key="2">
    <citation type="submission" date="2015-01" db="EMBL/GenBank/DDBJ databases">
        <title>Evolutionary Origins and Diversification of the Mycorrhizal Mutualists.</title>
        <authorList>
            <consortium name="DOE Joint Genome Institute"/>
            <consortium name="Mycorrhizal Genomics Consortium"/>
            <person name="Kohler A."/>
            <person name="Kuo A."/>
            <person name="Nagy L.G."/>
            <person name="Floudas D."/>
            <person name="Copeland A."/>
            <person name="Barry K.W."/>
            <person name="Cichocki N."/>
            <person name="Veneault-Fourrey C."/>
            <person name="LaButti K."/>
            <person name="Lindquist E.A."/>
            <person name="Lipzen A."/>
            <person name="Lundell T."/>
            <person name="Morin E."/>
            <person name="Murat C."/>
            <person name="Riley R."/>
            <person name="Ohm R."/>
            <person name="Sun H."/>
            <person name="Tunlid A."/>
            <person name="Henrissat B."/>
            <person name="Grigoriev I.V."/>
            <person name="Hibbett D.S."/>
            <person name="Martin F."/>
        </authorList>
    </citation>
    <scope>NUCLEOTIDE SEQUENCE [LARGE SCALE GENOMIC DNA]</scope>
    <source>
        <strain evidence="3">Foug A</strain>
    </source>
</reference>
<dbReference type="InParanoid" id="A0A0C3CUG5"/>